<dbReference type="InterPro" id="IPR022398">
    <property type="entry name" value="Peptidase_S8_His-AS"/>
</dbReference>
<sequence length="776" mass="81186">MNKLSVIQNTPLKHSSLCFRYGGKMRFRLFALFIIALSIFTVSVTQSHADTKPRALNRASLAMKAAKDGYVRVIVGFRSDSYSELIKASRSAKQDLRGTVKKRAAEKADAAVKAETERSRQNALSSIDSKDYIIKRAYDFTPEAAMEVSSEGLSELLNNPLVEYIIEDVPQKLPDTLSSPSAGVDSIGRIGADDAWTAGYTGAGQFVAIVDTGIRRTHEMFAGKNIVEACFSDNDCPDGSDEMYGTGAAAHYESSYTSYDHGSHVAGIAAGNSSSQKGVAKDADIIAIQVFSRFENESACTGGELPFEDCVLSWDSDQKAALEHIYDNLTNSYNIAAVNLSLGGGQYSAYCDNNDIIYRNHVNNLTGAGIAVAIASGNSGYCGYVSSPSCITNAITVGATDISDEEASFSNYLTGVLDVFAPGVNINSAVGSGDSNYETWNGTSMATPHVTGAFAVFKQKNDTLSVSQLETVMKDTRSAVSYGCASHGSEGRINVDSVINSITDGNDVTAPYNVTVSINSGNAYTNSRSVTVSINGADGSGINGYYVSENSTTPDVSAFSSTYATTSFMTNVSFTLSSGDGTKTVYAWLKDEAGNLSTVAADTIVLDTTAPYVMSISPANNSTGVAAGTDISVLFSESVLSSTLTLTNLSLVNQSTMTAVTNGDIAISGNTVTFDPAADLSAGTAYILSITAGIRDQAGNSLNPATQSYFVTQTSSIGGDGDDDNGTDDGGDDDNDSTDNGGSSGGGGGCSAGTEADYALIVLMLISGIILIRKKI</sequence>
<gene>
    <name evidence="11" type="ORF">EP073_10975</name>
</gene>
<feature type="compositionally biased region" description="Acidic residues" evidence="8">
    <location>
        <begin position="720"/>
        <end position="737"/>
    </location>
</feature>
<keyword evidence="12" id="KW-1185">Reference proteome</keyword>
<dbReference type="InterPro" id="IPR015500">
    <property type="entry name" value="Peptidase_S8_subtilisin-rel"/>
</dbReference>
<protein>
    <recommendedName>
        <fullName evidence="13">SbsA Ig-like domain-containing protein</fullName>
    </recommendedName>
</protein>
<evidence type="ECO:0000256" key="3">
    <source>
        <dbReference type="ARBA" id="ARBA00022729"/>
    </source>
</evidence>
<feature type="active site" description="Charge relay system" evidence="6">
    <location>
        <position position="444"/>
    </location>
</feature>
<keyword evidence="4 6" id="KW-0378">Hydrolase</keyword>
<dbReference type="InterPro" id="IPR023827">
    <property type="entry name" value="Peptidase_S8_Asp-AS"/>
</dbReference>
<evidence type="ECO:0000259" key="9">
    <source>
        <dbReference type="Pfam" id="PF00082"/>
    </source>
</evidence>
<dbReference type="InterPro" id="IPR023828">
    <property type="entry name" value="Peptidase_S8_Ser-AS"/>
</dbReference>
<feature type="active site" description="Charge relay system" evidence="6">
    <location>
        <position position="211"/>
    </location>
</feature>
<evidence type="ECO:0000256" key="6">
    <source>
        <dbReference type="PROSITE-ProRule" id="PRU01240"/>
    </source>
</evidence>
<dbReference type="SUPFAM" id="SSF52743">
    <property type="entry name" value="Subtilisin-like"/>
    <property type="match status" value="1"/>
</dbReference>
<evidence type="ECO:0000256" key="5">
    <source>
        <dbReference type="ARBA" id="ARBA00022825"/>
    </source>
</evidence>
<dbReference type="Proteomes" id="UP000287502">
    <property type="component" value="Chromosome"/>
</dbReference>
<dbReference type="Pfam" id="PF00082">
    <property type="entry name" value="Peptidase_S8"/>
    <property type="match status" value="1"/>
</dbReference>
<reference evidence="11 12" key="1">
    <citation type="submission" date="2019-01" db="EMBL/GenBank/DDBJ databases">
        <title>Geovibrio thiophilus DSM 11263, complete genome.</title>
        <authorList>
            <person name="Spring S."/>
            <person name="Bunk B."/>
            <person name="Sproer C."/>
        </authorList>
    </citation>
    <scope>NUCLEOTIDE SEQUENCE [LARGE SCALE GENOMIC DNA]</scope>
    <source>
        <strain evidence="11 12">DSM 11263</strain>
    </source>
</reference>
<accession>A0A410K0D5</accession>
<evidence type="ECO:0000256" key="2">
    <source>
        <dbReference type="ARBA" id="ARBA00022670"/>
    </source>
</evidence>
<evidence type="ECO:0000259" key="10">
    <source>
        <dbReference type="Pfam" id="PF13205"/>
    </source>
</evidence>
<dbReference type="InterPro" id="IPR000209">
    <property type="entry name" value="Peptidase_S8/S53_dom"/>
</dbReference>
<dbReference type="PANTHER" id="PTHR43806:SF11">
    <property type="entry name" value="CEREVISIN-RELATED"/>
    <property type="match status" value="1"/>
</dbReference>
<feature type="region of interest" description="Disordered" evidence="8">
    <location>
        <begin position="713"/>
        <end position="749"/>
    </location>
</feature>
<dbReference type="PROSITE" id="PS00137">
    <property type="entry name" value="SUBTILASE_HIS"/>
    <property type="match status" value="1"/>
</dbReference>
<dbReference type="Pfam" id="PF13205">
    <property type="entry name" value="Big_5"/>
    <property type="match status" value="1"/>
</dbReference>
<dbReference type="PANTHER" id="PTHR43806">
    <property type="entry name" value="PEPTIDASE S8"/>
    <property type="match status" value="1"/>
</dbReference>
<keyword evidence="5 6" id="KW-0720">Serine protease</keyword>
<dbReference type="InterPro" id="IPR036852">
    <property type="entry name" value="Peptidase_S8/S53_dom_sf"/>
</dbReference>
<dbReference type="PROSITE" id="PS51892">
    <property type="entry name" value="SUBTILASE"/>
    <property type="match status" value="1"/>
</dbReference>
<keyword evidence="3" id="KW-0732">Signal</keyword>
<dbReference type="KEGG" id="gtl:EP073_10975"/>
<dbReference type="PROSITE" id="PS00138">
    <property type="entry name" value="SUBTILASE_SER"/>
    <property type="match status" value="1"/>
</dbReference>
<comment type="similarity">
    <text evidence="1 6 7">Belongs to the peptidase S8 family.</text>
</comment>
<dbReference type="PRINTS" id="PR00723">
    <property type="entry name" value="SUBTILISIN"/>
</dbReference>
<organism evidence="11 12">
    <name type="scientific">Geovibrio thiophilus</name>
    <dbReference type="NCBI Taxonomy" id="139438"/>
    <lineage>
        <taxon>Bacteria</taxon>
        <taxon>Pseudomonadati</taxon>
        <taxon>Deferribacterota</taxon>
        <taxon>Deferribacteres</taxon>
        <taxon>Deferribacterales</taxon>
        <taxon>Geovibrionaceae</taxon>
        <taxon>Geovibrio</taxon>
    </lineage>
</organism>
<dbReference type="InterPro" id="IPR014755">
    <property type="entry name" value="Cu-Rt/internalin_Ig-like"/>
</dbReference>
<proteinExistence type="inferred from homology"/>
<dbReference type="InterPro" id="IPR032812">
    <property type="entry name" value="SbsA_Ig"/>
</dbReference>
<dbReference type="GO" id="GO:0004252">
    <property type="term" value="F:serine-type endopeptidase activity"/>
    <property type="evidence" value="ECO:0007669"/>
    <property type="project" value="UniProtKB-UniRule"/>
</dbReference>
<evidence type="ECO:0000256" key="7">
    <source>
        <dbReference type="RuleBase" id="RU003355"/>
    </source>
</evidence>
<feature type="domain" description="Peptidase S8/S53" evidence="9">
    <location>
        <begin position="202"/>
        <end position="477"/>
    </location>
</feature>
<evidence type="ECO:0000256" key="8">
    <source>
        <dbReference type="SAM" id="MobiDB-lite"/>
    </source>
</evidence>
<evidence type="ECO:0000313" key="12">
    <source>
        <dbReference type="Proteomes" id="UP000287502"/>
    </source>
</evidence>
<dbReference type="PROSITE" id="PS00136">
    <property type="entry name" value="SUBTILASE_ASP"/>
    <property type="match status" value="1"/>
</dbReference>
<dbReference type="Gene3D" id="3.40.50.200">
    <property type="entry name" value="Peptidase S8/S53 domain"/>
    <property type="match status" value="1"/>
</dbReference>
<evidence type="ECO:0000313" key="11">
    <source>
        <dbReference type="EMBL" id="QAR33906.1"/>
    </source>
</evidence>
<evidence type="ECO:0000256" key="4">
    <source>
        <dbReference type="ARBA" id="ARBA00022801"/>
    </source>
</evidence>
<evidence type="ECO:0008006" key="13">
    <source>
        <dbReference type="Google" id="ProtNLM"/>
    </source>
</evidence>
<evidence type="ECO:0000256" key="1">
    <source>
        <dbReference type="ARBA" id="ARBA00011073"/>
    </source>
</evidence>
<dbReference type="InterPro" id="IPR050131">
    <property type="entry name" value="Peptidase_S8_subtilisin-like"/>
</dbReference>
<dbReference type="AlphaFoldDB" id="A0A410K0D5"/>
<dbReference type="EMBL" id="CP035108">
    <property type="protein sequence ID" value="QAR33906.1"/>
    <property type="molecule type" value="Genomic_DNA"/>
</dbReference>
<feature type="domain" description="SbsA Ig-like" evidence="10">
    <location>
        <begin position="607"/>
        <end position="710"/>
    </location>
</feature>
<dbReference type="GO" id="GO:0006508">
    <property type="term" value="P:proteolysis"/>
    <property type="evidence" value="ECO:0007669"/>
    <property type="project" value="UniProtKB-KW"/>
</dbReference>
<dbReference type="OrthoDB" id="9798386at2"/>
<dbReference type="Gene3D" id="2.60.40.1220">
    <property type="match status" value="1"/>
</dbReference>
<name>A0A410K0D5_9BACT</name>
<feature type="active site" description="Charge relay system" evidence="6">
    <location>
        <position position="261"/>
    </location>
</feature>
<keyword evidence="2 6" id="KW-0645">Protease</keyword>